<feature type="region of interest" description="Disordered" evidence="6">
    <location>
        <begin position="696"/>
        <end position="723"/>
    </location>
</feature>
<feature type="compositionally biased region" description="Basic residues" evidence="6">
    <location>
        <begin position="85"/>
        <end position="97"/>
    </location>
</feature>
<accession>A0ABR1JZ46</accession>
<dbReference type="PANTHER" id="PTHR46896:SF3">
    <property type="entry name" value="FI06413P-RELATED"/>
    <property type="match status" value="1"/>
</dbReference>
<feature type="compositionally biased region" description="Basic and acidic residues" evidence="6">
    <location>
        <begin position="187"/>
        <end position="199"/>
    </location>
</feature>
<evidence type="ECO:0000256" key="1">
    <source>
        <dbReference type="ARBA" id="ARBA00005234"/>
    </source>
</evidence>
<dbReference type="PANTHER" id="PTHR46896">
    <property type="entry name" value="SENTRIN-SPECIFIC PROTEASE"/>
    <property type="match status" value="1"/>
</dbReference>
<dbReference type="InterPro" id="IPR003653">
    <property type="entry name" value="Peptidase_C48_C"/>
</dbReference>
<name>A0ABR1JZ46_9AGAR</name>
<evidence type="ECO:0000256" key="6">
    <source>
        <dbReference type="SAM" id="MobiDB-lite"/>
    </source>
</evidence>
<feature type="region of interest" description="Disordered" evidence="6">
    <location>
        <begin position="1"/>
        <end position="220"/>
    </location>
</feature>
<feature type="compositionally biased region" description="Polar residues" evidence="6">
    <location>
        <begin position="70"/>
        <end position="84"/>
    </location>
</feature>
<dbReference type="Gene3D" id="1.10.418.20">
    <property type="match status" value="1"/>
</dbReference>
<evidence type="ECO:0000259" key="7">
    <source>
        <dbReference type="PROSITE" id="PS50600"/>
    </source>
</evidence>
<organism evidence="8 9">
    <name type="scientific">Marasmiellus scandens</name>
    <dbReference type="NCBI Taxonomy" id="2682957"/>
    <lineage>
        <taxon>Eukaryota</taxon>
        <taxon>Fungi</taxon>
        <taxon>Dikarya</taxon>
        <taxon>Basidiomycota</taxon>
        <taxon>Agaricomycotina</taxon>
        <taxon>Agaricomycetes</taxon>
        <taxon>Agaricomycetidae</taxon>
        <taxon>Agaricales</taxon>
        <taxon>Marasmiineae</taxon>
        <taxon>Omphalotaceae</taxon>
        <taxon>Marasmiellus</taxon>
    </lineage>
</organism>
<evidence type="ECO:0000313" key="9">
    <source>
        <dbReference type="Proteomes" id="UP001498398"/>
    </source>
</evidence>
<feature type="region of interest" description="Disordered" evidence="6">
    <location>
        <begin position="465"/>
        <end position="537"/>
    </location>
</feature>
<keyword evidence="2" id="KW-0597">Phosphoprotein</keyword>
<feature type="compositionally biased region" description="Polar residues" evidence="6">
    <location>
        <begin position="790"/>
        <end position="803"/>
    </location>
</feature>
<keyword evidence="3" id="KW-0645">Protease</keyword>
<feature type="compositionally biased region" description="Polar residues" evidence="6">
    <location>
        <begin position="290"/>
        <end position="305"/>
    </location>
</feature>
<evidence type="ECO:0000256" key="5">
    <source>
        <dbReference type="ARBA" id="ARBA00022801"/>
    </source>
</evidence>
<reference evidence="8 9" key="1">
    <citation type="submission" date="2024-01" db="EMBL/GenBank/DDBJ databases">
        <title>A draft genome for the cacao thread blight pathogen Marasmiellus scandens.</title>
        <authorList>
            <person name="Baruah I.K."/>
            <person name="Leung J."/>
            <person name="Bukari Y."/>
            <person name="Amoako-Attah I."/>
            <person name="Meinhardt L.W."/>
            <person name="Bailey B.A."/>
            <person name="Cohen S.P."/>
        </authorList>
    </citation>
    <scope>NUCLEOTIDE SEQUENCE [LARGE SCALE GENOMIC DNA]</scope>
    <source>
        <strain evidence="8 9">GH-19</strain>
    </source>
</reference>
<evidence type="ECO:0000256" key="3">
    <source>
        <dbReference type="ARBA" id="ARBA00022670"/>
    </source>
</evidence>
<keyword evidence="9" id="KW-1185">Reference proteome</keyword>
<keyword evidence="5" id="KW-0378">Hydrolase</keyword>
<feature type="region of interest" description="Disordered" evidence="6">
    <location>
        <begin position="280"/>
        <end position="305"/>
    </location>
</feature>
<feature type="region of interest" description="Disordered" evidence="6">
    <location>
        <begin position="783"/>
        <end position="805"/>
    </location>
</feature>
<feature type="region of interest" description="Disordered" evidence="6">
    <location>
        <begin position="744"/>
        <end position="767"/>
    </location>
</feature>
<feature type="compositionally biased region" description="Polar residues" evidence="6">
    <location>
        <begin position="25"/>
        <end position="37"/>
    </location>
</feature>
<keyword evidence="4" id="KW-0833">Ubl conjugation pathway</keyword>
<gene>
    <name evidence="8" type="ORF">VKT23_003572</name>
</gene>
<comment type="caution">
    <text evidence="8">The sequence shown here is derived from an EMBL/GenBank/DDBJ whole genome shotgun (WGS) entry which is preliminary data.</text>
</comment>
<feature type="compositionally biased region" description="Basic and acidic residues" evidence="6">
    <location>
        <begin position="1"/>
        <end position="12"/>
    </location>
</feature>
<feature type="domain" description="Ubiquitin-like protease family profile" evidence="7">
    <location>
        <begin position="549"/>
        <end position="943"/>
    </location>
</feature>
<evidence type="ECO:0000313" key="8">
    <source>
        <dbReference type="EMBL" id="KAK7469078.1"/>
    </source>
</evidence>
<feature type="compositionally biased region" description="Basic and acidic residues" evidence="6">
    <location>
        <begin position="993"/>
        <end position="1005"/>
    </location>
</feature>
<feature type="compositionally biased region" description="Basic and acidic residues" evidence="6">
    <location>
        <begin position="701"/>
        <end position="723"/>
    </location>
</feature>
<evidence type="ECO:0000256" key="2">
    <source>
        <dbReference type="ARBA" id="ARBA00022553"/>
    </source>
</evidence>
<comment type="similarity">
    <text evidence="1">Belongs to the peptidase C48 family.</text>
</comment>
<feature type="compositionally biased region" description="Polar residues" evidence="6">
    <location>
        <begin position="45"/>
        <end position="62"/>
    </location>
</feature>
<dbReference type="PROSITE" id="PS50600">
    <property type="entry name" value="ULP_PROTEASE"/>
    <property type="match status" value="1"/>
</dbReference>
<feature type="compositionally biased region" description="Acidic residues" evidence="6">
    <location>
        <begin position="1015"/>
        <end position="1024"/>
    </location>
</feature>
<protein>
    <recommendedName>
        <fullName evidence="7">Ubiquitin-like protease family profile domain-containing protein</fullName>
    </recommendedName>
</protein>
<dbReference type="InterPro" id="IPR051947">
    <property type="entry name" value="Sentrin-specific_protease"/>
</dbReference>
<dbReference type="Pfam" id="PF02902">
    <property type="entry name" value="Peptidase_C48"/>
    <property type="match status" value="2"/>
</dbReference>
<dbReference type="Proteomes" id="UP001498398">
    <property type="component" value="Unassembled WGS sequence"/>
</dbReference>
<proteinExistence type="inferred from homology"/>
<dbReference type="InterPro" id="IPR038765">
    <property type="entry name" value="Papain-like_cys_pep_sf"/>
</dbReference>
<feature type="region of interest" description="Disordered" evidence="6">
    <location>
        <begin position="993"/>
        <end position="1056"/>
    </location>
</feature>
<dbReference type="Gene3D" id="3.40.395.10">
    <property type="entry name" value="Adenoviral Proteinase, Chain A"/>
    <property type="match status" value="1"/>
</dbReference>
<evidence type="ECO:0000256" key="4">
    <source>
        <dbReference type="ARBA" id="ARBA00022786"/>
    </source>
</evidence>
<dbReference type="SUPFAM" id="SSF54001">
    <property type="entry name" value="Cysteine proteinases"/>
    <property type="match status" value="1"/>
</dbReference>
<sequence length="1056" mass="118929">MNFNQNDKDDLQVLHAVPRNHRDASNNSGKSNLKWSNPPTPIPAPSNSTSSSRLLNGPFQASRTRDTLHRNNNIGNPTSRSTVTRAHRSPPNKKRKTGHEQTFGISGRGMRKPQTRSLRNTPPLAPDKEVVILSSDDNDDDWSQPIASDELNLREAGPSTVRNTNGPLHPFEMSDEDTASSYPRTRNPSDESKMKRPRDEYDEGGLSSPIEDFDEDELAAREPPGKVKVKEMVQNFERLSRVEQLEMRRHAPSRIPESSSVPHIDLATLKPTPNTVNSVKNRMKPKEPSKQIQLPQRDSVATSSSGFISSTRKAFKSGNSEIELPVKRWYLGCNYFDVPYTLKFRRKASEFTIRTTGNSETIRLEKDVSDTQYSVKKEPPYVVQIDTNSDPQMESTLGPNFRHHFEPGHRLKGIILISFDEKHPSWSEDKYKAFCDCLKSHTNSSETRNANGPWDTHFRRCELAASRPRSTSVVVDSEVEETGQDSVNDLGEKPKTTVVYGSSSKRESERSAPQTRRSSRQKEASARTTPQVDPDEVILSYPPATAGSVNITNGDLNRLEPDEYLNDTLIEFGLRLWHRELGETDPDLASQIHIFNSFFYKKLLAKKSVDESYSSVQRWTSKLDLFSKKFIIVPINEAVHWYLAIIYRPGQILRPPPEKPPARVTRKSNANEILPIKDDDEQEVQDVQDVQAALEVDDSSTVEREKSESSKSVDDECHPTGEDDLLKFQSSVSTIYFGNGISRSNSPSSVHMDLTEEAPSHPDAMDVDQDPILFYSRARSVTVSDDDKPTSSTAATIGRSPSSAAHELSMEVDELLNIKDSDHKPDNLSEANMSMNVDALQTPALDKGKGKVTEIPDDDDAIEVIEEQGVAQETMPAYICTLDSLGSKHPKAIKTLTRYLELEAKHRKETPNTSNPTGKLVQVPVQPNFTDCGIYLLHFARTFVRKADYFCQLPPRARPQDERIADWEGDQLVNSRENLRKRILELSKEWKRERAVRDEEKKQQAEKQGQTEIHEIDDSDDEPVFIEAVTHASTSNKKGGRGGKANQERHKPARVR</sequence>
<dbReference type="EMBL" id="JBANRG010000003">
    <property type="protein sequence ID" value="KAK7469078.1"/>
    <property type="molecule type" value="Genomic_DNA"/>
</dbReference>